<feature type="region of interest" description="Disordered" evidence="1">
    <location>
        <begin position="120"/>
        <end position="178"/>
    </location>
</feature>
<evidence type="ECO:0000313" key="3">
    <source>
        <dbReference type="EMBL" id="MFC5822031.1"/>
    </source>
</evidence>
<reference evidence="4" key="1">
    <citation type="journal article" date="2019" name="Int. J. Syst. Evol. Microbiol.">
        <title>The Global Catalogue of Microorganisms (GCM) 10K type strain sequencing project: providing services to taxonomists for standard genome sequencing and annotation.</title>
        <authorList>
            <consortium name="The Broad Institute Genomics Platform"/>
            <consortium name="The Broad Institute Genome Sequencing Center for Infectious Disease"/>
            <person name="Wu L."/>
            <person name="Ma J."/>
        </authorList>
    </citation>
    <scope>NUCLEOTIDE SEQUENCE [LARGE SCALE GENOMIC DNA]</scope>
    <source>
        <strain evidence="4">CGMCC 4.7106</strain>
    </source>
</reference>
<keyword evidence="3" id="KW-0503">Monooxygenase</keyword>
<evidence type="ECO:0000313" key="4">
    <source>
        <dbReference type="Proteomes" id="UP001596096"/>
    </source>
</evidence>
<organism evidence="3 4">
    <name type="scientific">Nonomuraea harbinensis</name>
    <dbReference type="NCBI Taxonomy" id="1286938"/>
    <lineage>
        <taxon>Bacteria</taxon>
        <taxon>Bacillati</taxon>
        <taxon>Actinomycetota</taxon>
        <taxon>Actinomycetes</taxon>
        <taxon>Streptosporangiales</taxon>
        <taxon>Streptosporangiaceae</taxon>
        <taxon>Nonomuraea</taxon>
    </lineage>
</organism>
<dbReference type="PANTHER" id="PTHR46865">
    <property type="entry name" value="OXIDOREDUCTASE-RELATED"/>
    <property type="match status" value="1"/>
</dbReference>
<dbReference type="PANTHER" id="PTHR46865:SF2">
    <property type="entry name" value="MONOOXYGENASE"/>
    <property type="match status" value="1"/>
</dbReference>
<accession>A0ABW1C8V4</accession>
<evidence type="ECO:0000259" key="2">
    <source>
        <dbReference type="Pfam" id="PF01494"/>
    </source>
</evidence>
<dbReference type="GO" id="GO:0004497">
    <property type="term" value="F:monooxygenase activity"/>
    <property type="evidence" value="ECO:0007669"/>
    <property type="project" value="UniProtKB-KW"/>
</dbReference>
<sequence length="178" mass="18812">MDVLVCGAGVAGAVLAYWLRHHGFTPTVVERAPRVRAGGCAAGLRGEALDVLDRMALLERAEALDLRLGDVAMADGYAALPVAVRAGDLEILRDDLVAGADGLYPGDPLAGLRAARALCPAPGPRHGGLRPARPLRRRRRRPGPPRTGHGDRGARHPRRRPSPGGAAHRLRAAGLRPR</sequence>
<comment type="caution">
    <text evidence="3">The sequence shown here is derived from an EMBL/GenBank/DDBJ whole genome shotgun (WGS) entry which is preliminary data.</text>
</comment>
<evidence type="ECO:0000256" key="1">
    <source>
        <dbReference type="SAM" id="MobiDB-lite"/>
    </source>
</evidence>
<dbReference type="InterPro" id="IPR051704">
    <property type="entry name" value="FAD_aromatic-hydroxylase"/>
</dbReference>
<proteinExistence type="predicted"/>
<gene>
    <name evidence="3" type="ORF">ACFPUY_43710</name>
</gene>
<dbReference type="RefSeq" id="WP_219551645.1">
    <property type="nucleotide sequence ID" value="NZ_JAHKRN010000078.1"/>
</dbReference>
<feature type="compositionally biased region" description="Low complexity" evidence="1">
    <location>
        <begin position="163"/>
        <end position="178"/>
    </location>
</feature>
<name>A0ABW1C8V4_9ACTN</name>
<dbReference type="InterPro" id="IPR002938">
    <property type="entry name" value="FAD-bd"/>
</dbReference>
<dbReference type="EMBL" id="JBHSNW010000046">
    <property type="protein sequence ID" value="MFC5822031.1"/>
    <property type="molecule type" value="Genomic_DNA"/>
</dbReference>
<feature type="compositionally biased region" description="Basic residues" evidence="1">
    <location>
        <begin position="133"/>
        <end position="143"/>
    </location>
</feature>
<keyword evidence="4" id="KW-1185">Reference proteome</keyword>
<keyword evidence="3" id="KW-0560">Oxidoreductase</keyword>
<dbReference type="Pfam" id="PF01494">
    <property type="entry name" value="FAD_binding_3"/>
    <property type="match status" value="1"/>
</dbReference>
<dbReference type="Proteomes" id="UP001596096">
    <property type="component" value="Unassembled WGS sequence"/>
</dbReference>
<protein>
    <submittedName>
        <fullName evidence="3">FAD-dependent monooxygenase</fullName>
    </submittedName>
</protein>
<feature type="domain" description="FAD-binding" evidence="2">
    <location>
        <begin position="2"/>
        <end position="65"/>
    </location>
</feature>